<dbReference type="PROSITE" id="PS50878">
    <property type="entry name" value="RT_POL"/>
    <property type="match status" value="1"/>
</dbReference>
<dbReference type="InterPro" id="IPR043502">
    <property type="entry name" value="DNA/RNA_pol_sf"/>
</dbReference>
<keyword evidence="3" id="KW-1185">Reference proteome</keyword>
<organism evidence="2 3">
    <name type="scientific">Aphis craccivora</name>
    <name type="common">Cowpea aphid</name>
    <dbReference type="NCBI Taxonomy" id="307492"/>
    <lineage>
        <taxon>Eukaryota</taxon>
        <taxon>Metazoa</taxon>
        <taxon>Ecdysozoa</taxon>
        <taxon>Arthropoda</taxon>
        <taxon>Hexapoda</taxon>
        <taxon>Insecta</taxon>
        <taxon>Pterygota</taxon>
        <taxon>Neoptera</taxon>
        <taxon>Paraneoptera</taxon>
        <taxon>Hemiptera</taxon>
        <taxon>Sternorrhyncha</taxon>
        <taxon>Aphidomorpha</taxon>
        <taxon>Aphidoidea</taxon>
        <taxon>Aphididae</taxon>
        <taxon>Aphidini</taxon>
        <taxon>Aphis</taxon>
        <taxon>Aphis</taxon>
    </lineage>
</organism>
<protein>
    <recommendedName>
        <fullName evidence="1">Reverse transcriptase domain-containing protein</fullName>
    </recommendedName>
</protein>
<name>A0A6G0W360_APHCR</name>
<reference evidence="2 3" key="1">
    <citation type="submission" date="2019-08" db="EMBL/GenBank/DDBJ databases">
        <title>Whole genome of Aphis craccivora.</title>
        <authorList>
            <person name="Voronova N.V."/>
            <person name="Shulinski R.S."/>
            <person name="Bandarenka Y.V."/>
            <person name="Zhorov D.G."/>
            <person name="Warner D."/>
        </authorList>
    </citation>
    <scope>NUCLEOTIDE SEQUENCE [LARGE SCALE GENOMIC DNA]</scope>
    <source>
        <strain evidence="2">180601</strain>
        <tissue evidence="2">Whole Body</tissue>
    </source>
</reference>
<dbReference type="Pfam" id="PF00078">
    <property type="entry name" value="RVT_1"/>
    <property type="match status" value="1"/>
</dbReference>
<dbReference type="InterPro" id="IPR052560">
    <property type="entry name" value="RdDP_mobile_element"/>
</dbReference>
<accession>A0A6G0W360</accession>
<gene>
    <name evidence="2" type="ORF">FWK35_00030700</name>
</gene>
<dbReference type="InterPro" id="IPR000477">
    <property type="entry name" value="RT_dom"/>
</dbReference>
<evidence type="ECO:0000313" key="2">
    <source>
        <dbReference type="EMBL" id="KAF0721383.1"/>
    </source>
</evidence>
<dbReference type="SUPFAM" id="SSF56672">
    <property type="entry name" value="DNA/RNA polymerases"/>
    <property type="match status" value="1"/>
</dbReference>
<dbReference type="Proteomes" id="UP000478052">
    <property type="component" value="Unassembled WGS sequence"/>
</dbReference>
<dbReference type="OrthoDB" id="6623495at2759"/>
<dbReference type="GO" id="GO:0071897">
    <property type="term" value="P:DNA biosynthetic process"/>
    <property type="evidence" value="ECO:0007669"/>
    <property type="project" value="UniProtKB-ARBA"/>
</dbReference>
<proteinExistence type="predicted"/>
<dbReference type="PANTHER" id="PTHR36688:SF1">
    <property type="entry name" value="ENDONUCLEASE_EXONUCLEASE_PHOSPHATASE DOMAIN-CONTAINING PROTEIN"/>
    <property type="match status" value="1"/>
</dbReference>
<sequence>MKIFAGVPQGAILSPLLFNIYASNQPTTPNTTVVDYADDKVILSIHNDPIIASSNLQSHLNLQSKRYEKWRVKVNHSKSVHTTFTLRHGQCPNSTINNIPIPPLNAVKYLGLILDQKLTWNKHIRAKRLILNARSRSLKTILSKN</sequence>
<evidence type="ECO:0000313" key="3">
    <source>
        <dbReference type="Proteomes" id="UP000478052"/>
    </source>
</evidence>
<comment type="caution">
    <text evidence="2">The sequence shown here is derived from an EMBL/GenBank/DDBJ whole genome shotgun (WGS) entry which is preliminary data.</text>
</comment>
<evidence type="ECO:0000259" key="1">
    <source>
        <dbReference type="PROSITE" id="PS50878"/>
    </source>
</evidence>
<feature type="domain" description="Reverse transcriptase" evidence="1">
    <location>
        <begin position="1"/>
        <end position="114"/>
    </location>
</feature>
<dbReference type="PANTHER" id="PTHR36688">
    <property type="entry name" value="ENDO/EXONUCLEASE/PHOSPHATASE DOMAIN-CONTAINING PROTEIN"/>
    <property type="match status" value="1"/>
</dbReference>
<dbReference type="AlphaFoldDB" id="A0A6G0W360"/>
<dbReference type="EMBL" id="VUJU01009203">
    <property type="protein sequence ID" value="KAF0721383.1"/>
    <property type="molecule type" value="Genomic_DNA"/>
</dbReference>